<evidence type="ECO:0000313" key="1">
    <source>
        <dbReference type="EMBL" id="CAI9720225.1"/>
    </source>
</evidence>
<dbReference type="Proteomes" id="UP001162480">
    <property type="component" value="Chromosome 3"/>
</dbReference>
<proteinExistence type="predicted"/>
<dbReference type="EMBL" id="OX597816">
    <property type="protein sequence ID" value="CAI9720225.1"/>
    <property type="molecule type" value="Genomic_DNA"/>
</dbReference>
<accession>A0AA36AQ05</accession>
<evidence type="ECO:0000313" key="2">
    <source>
        <dbReference type="Proteomes" id="UP001162480"/>
    </source>
</evidence>
<protein>
    <submittedName>
        <fullName evidence="1">Uncharacterized protein</fullName>
    </submittedName>
</protein>
<sequence length="123" mass="13739">MRASQAVSGISHTQKVLFACHLHRSQSSGTSNDYAQIMLFYVPPGQKPVSSPGNDHIRMVFLTFHWHRCQSDGTVISHNSLTLTFLLGCLNSVIIIYNNEIIVYSAQVHHNLSESAYKVHAVM</sequence>
<gene>
    <name evidence="1" type="ORF">OCTVUL_1B013185</name>
</gene>
<organism evidence="1 2">
    <name type="scientific">Octopus vulgaris</name>
    <name type="common">Common octopus</name>
    <dbReference type="NCBI Taxonomy" id="6645"/>
    <lineage>
        <taxon>Eukaryota</taxon>
        <taxon>Metazoa</taxon>
        <taxon>Spiralia</taxon>
        <taxon>Lophotrochozoa</taxon>
        <taxon>Mollusca</taxon>
        <taxon>Cephalopoda</taxon>
        <taxon>Coleoidea</taxon>
        <taxon>Octopodiformes</taxon>
        <taxon>Octopoda</taxon>
        <taxon>Incirrata</taxon>
        <taxon>Octopodidae</taxon>
        <taxon>Octopus</taxon>
    </lineage>
</organism>
<keyword evidence="2" id="KW-1185">Reference proteome</keyword>
<reference evidence="1" key="1">
    <citation type="submission" date="2023-08" db="EMBL/GenBank/DDBJ databases">
        <authorList>
            <person name="Alioto T."/>
            <person name="Alioto T."/>
            <person name="Gomez Garrido J."/>
        </authorList>
    </citation>
    <scope>NUCLEOTIDE SEQUENCE</scope>
</reference>
<dbReference type="AlphaFoldDB" id="A0AA36AQ05"/>
<name>A0AA36AQ05_OCTVU</name>